<dbReference type="PANTHER" id="PTHR30383">
    <property type="entry name" value="THIOESTERASE 1/PROTEASE 1/LYSOPHOSPHOLIPASE L1"/>
    <property type="match status" value="1"/>
</dbReference>
<name>A0A211ZHS0_9PROT</name>
<evidence type="ECO:0000259" key="2">
    <source>
        <dbReference type="Pfam" id="PF13472"/>
    </source>
</evidence>
<evidence type="ECO:0000313" key="3">
    <source>
        <dbReference type="EMBL" id="OWJ64819.1"/>
    </source>
</evidence>
<dbReference type="EMBL" id="NHON01000049">
    <property type="protein sequence ID" value="OWJ64819.1"/>
    <property type="molecule type" value="Genomic_DNA"/>
</dbReference>
<dbReference type="AlphaFoldDB" id="A0A211ZHS0"/>
<feature type="domain" description="SGNH hydrolase-type esterase" evidence="2">
    <location>
        <begin position="89"/>
        <end position="248"/>
    </location>
</feature>
<dbReference type="InterPro" id="IPR036514">
    <property type="entry name" value="SGNH_hydro_sf"/>
</dbReference>
<keyword evidence="4" id="KW-1185">Reference proteome</keyword>
<gene>
    <name evidence="3" type="ORF">BWR60_22840</name>
</gene>
<accession>A0A211ZHS0</accession>
<feature type="compositionally biased region" description="Basic and acidic residues" evidence="1">
    <location>
        <begin position="1"/>
        <end position="10"/>
    </location>
</feature>
<dbReference type="Gene3D" id="3.40.50.1110">
    <property type="entry name" value="SGNH hydrolase"/>
    <property type="match status" value="1"/>
</dbReference>
<dbReference type="PANTHER" id="PTHR30383:SF5">
    <property type="entry name" value="SGNH HYDROLASE-TYPE ESTERASE DOMAIN-CONTAINING PROTEIN"/>
    <property type="match status" value="1"/>
</dbReference>
<organism evidence="3 4">
    <name type="scientific">Inquilinus limosus</name>
    <dbReference type="NCBI Taxonomy" id="171674"/>
    <lineage>
        <taxon>Bacteria</taxon>
        <taxon>Pseudomonadati</taxon>
        <taxon>Pseudomonadota</taxon>
        <taxon>Alphaproteobacteria</taxon>
        <taxon>Rhodospirillales</taxon>
        <taxon>Rhodospirillaceae</taxon>
        <taxon>Inquilinus</taxon>
    </lineage>
</organism>
<reference evidence="4" key="1">
    <citation type="submission" date="2017-05" db="EMBL/GenBank/DDBJ databases">
        <authorList>
            <person name="Macchi M."/>
            <person name="Festa S."/>
            <person name="Coppotelli B.M."/>
            <person name="Morelli I.S."/>
        </authorList>
    </citation>
    <scope>NUCLEOTIDE SEQUENCE [LARGE SCALE GENOMIC DNA]</scope>
    <source>
        <strain evidence="4">I</strain>
    </source>
</reference>
<feature type="region of interest" description="Disordered" evidence="1">
    <location>
        <begin position="1"/>
        <end position="20"/>
    </location>
</feature>
<dbReference type="OrthoDB" id="9794725at2"/>
<dbReference type="GO" id="GO:0004622">
    <property type="term" value="F:phosphatidylcholine lysophospholipase activity"/>
    <property type="evidence" value="ECO:0007669"/>
    <property type="project" value="TreeGrafter"/>
</dbReference>
<sequence length="271" mass="29344">MVNGLRRRDGSPGSAGKGRGIPHRQAMKILALVLAVLLVAVALESQLPQRVMARFLPDVAFIQPRHRVDPLPVELSRLYPTAHADIVMLGDSITAAPQWNELLPGRDVVNRGASGDTVGEILGRIDTVIRLRPRLVFVMVGINDLGYGTPPAALLQPFRTLIEGLRKTGAGVVVQSVLYVTDDPAWPDIRRHWDFRRNDQIRVLNEGLRALATETGSGYLDLNAGLAPDGSLPAELTSDGLHLSAAAYIRWAAMVEAYLRGAGVRMETTGG</sequence>
<dbReference type="InterPro" id="IPR013830">
    <property type="entry name" value="SGNH_hydro"/>
</dbReference>
<dbReference type="InterPro" id="IPR051532">
    <property type="entry name" value="Ester_Hydrolysis_Enzymes"/>
</dbReference>
<comment type="caution">
    <text evidence="3">The sequence shown here is derived from an EMBL/GenBank/DDBJ whole genome shotgun (WGS) entry which is preliminary data.</text>
</comment>
<evidence type="ECO:0000256" key="1">
    <source>
        <dbReference type="SAM" id="MobiDB-lite"/>
    </source>
</evidence>
<dbReference type="SUPFAM" id="SSF52266">
    <property type="entry name" value="SGNH hydrolase"/>
    <property type="match status" value="1"/>
</dbReference>
<protein>
    <recommendedName>
        <fullName evidence="2">SGNH hydrolase-type esterase domain-containing protein</fullName>
    </recommendedName>
</protein>
<evidence type="ECO:0000313" key="4">
    <source>
        <dbReference type="Proteomes" id="UP000196655"/>
    </source>
</evidence>
<dbReference type="Pfam" id="PF13472">
    <property type="entry name" value="Lipase_GDSL_2"/>
    <property type="match status" value="1"/>
</dbReference>
<dbReference type="Proteomes" id="UP000196655">
    <property type="component" value="Unassembled WGS sequence"/>
</dbReference>
<proteinExistence type="predicted"/>